<dbReference type="PANTHER" id="PTHR43155:SF1">
    <property type="entry name" value="3'3'-CGAMP-SPECIFIC PHOSPHODIESTERASE 1"/>
    <property type="match status" value="1"/>
</dbReference>
<dbReference type="InterPro" id="IPR003607">
    <property type="entry name" value="HD/PDEase_dom"/>
</dbReference>
<evidence type="ECO:0000313" key="3">
    <source>
        <dbReference type="Proteomes" id="UP000736583"/>
    </source>
</evidence>
<reference evidence="2 3" key="1">
    <citation type="submission" date="2021-06" db="EMBL/GenBank/DDBJ databases">
        <authorList>
            <person name="Sun Q."/>
            <person name="Li D."/>
        </authorList>
    </citation>
    <scope>NUCLEOTIDE SEQUENCE [LARGE SCALE GENOMIC DNA]</scope>
    <source>
        <strain evidence="2 3">MSJ-4</strain>
    </source>
</reference>
<organism evidence="2 3">
    <name type="scientific">Clostridium simiarum</name>
    <dbReference type="NCBI Taxonomy" id="2841506"/>
    <lineage>
        <taxon>Bacteria</taxon>
        <taxon>Bacillati</taxon>
        <taxon>Bacillota</taxon>
        <taxon>Clostridia</taxon>
        <taxon>Eubacteriales</taxon>
        <taxon>Clostridiaceae</taxon>
        <taxon>Clostridium</taxon>
    </lineage>
</organism>
<comment type="caution">
    <text evidence="2">The sequence shown here is derived from an EMBL/GenBank/DDBJ whole genome shotgun (WGS) entry which is preliminary data.</text>
</comment>
<proteinExistence type="predicted"/>
<keyword evidence="3" id="KW-1185">Reference proteome</keyword>
<evidence type="ECO:0000259" key="1">
    <source>
        <dbReference type="PROSITE" id="PS51832"/>
    </source>
</evidence>
<dbReference type="RefSeq" id="WP_216455561.1">
    <property type="nucleotide sequence ID" value="NZ_JAHLQL010000001.1"/>
</dbReference>
<protein>
    <submittedName>
        <fullName evidence="2">HD domain-containing protein</fullName>
    </submittedName>
</protein>
<dbReference type="Pfam" id="PF13487">
    <property type="entry name" value="HD_5"/>
    <property type="match status" value="2"/>
</dbReference>
<sequence>MNINLEDVISSLSTALDLSQLSSQDNILEEISNMPYDQNKFLYHSKTTTYIAMEICKELSIDKNTINRTYISSMLHDIGGINNMHSNHRNNNFIKNHCIQGANTLKYFPQFRDLNKIILYHHENYNGSGPLSITSNSIPIESQIIRMADLIDSIFNRKTPSYNQKNNIINWINQNTNIIFNPMLVDIFNRISIRDNFWFNIENISFIPSIFTSIIPDLNIYISLDEFREISLIFAKIIDSISPFTAKHSIDIGNLAYIVSKYIGYEEEKCTKMEIAGFLHDIGKIAIPPDILSKPGALTKDEYSIIKSHVYYTNIILKNIKNAEDITEWASNHHEKLNGDGYPIRLNAKNLSMESRLLAVCDIYQALTEKRPYRNGLSPKESFDILDKMSKENLVCNKALDILKGTLSCNNLSDNKGCKAI</sequence>
<name>A0ABS6EVU1_9CLOT</name>
<dbReference type="InterPro" id="IPR037522">
    <property type="entry name" value="HD_GYP_dom"/>
</dbReference>
<dbReference type="InterPro" id="IPR006675">
    <property type="entry name" value="HDIG_dom"/>
</dbReference>
<dbReference type="Proteomes" id="UP000736583">
    <property type="component" value="Unassembled WGS sequence"/>
</dbReference>
<dbReference type="SMART" id="SM00471">
    <property type="entry name" value="HDc"/>
    <property type="match status" value="2"/>
</dbReference>
<accession>A0ABS6EVU1</accession>
<dbReference type="CDD" id="cd00077">
    <property type="entry name" value="HDc"/>
    <property type="match status" value="2"/>
</dbReference>
<dbReference type="EMBL" id="JAHLQL010000001">
    <property type="protein sequence ID" value="MBU5590344.1"/>
    <property type="molecule type" value="Genomic_DNA"/>
</dbReference>
<dbReference type="PROSITE" id="PS51832">
    <property type="entry name" value="HD_GYP"/>
    <property type="match status" value="1"/>
</dbReference>
<feature type="domain" description="HD-GYP" evidence="1">
    <location>
        <begin position="223"/>
        <end position="418"/>
    </location>
</feature>
<dbReference type="PANTHER" id="PTHR43155">
    <property type="entry name" value="CYCLIC DI-GMP PHOSPHODIESTERASE PA4108-RELATED"/>
    <property type="match status" value="1"/>
</dbReference>
<gene>
    <name evidence="2" type="ORF">KQI89_01065</name>
</gene>
<evidence type="ECO:0000313" key="2">
    <source>
        <dbReference type="EMBL" id="MBU5590344.1"/>
    </source>
</evidence>
<dbReference type="NCBIfam" id="TIGR00277">
    <property type="entry name" value="HDIG"/>
    <property type="match status" value="1"/>
</dbReference>